<gene>
    <name evidence="4" type="ordered locus">Hoch_5025</name>
</gene>
<dbReference type="AlphaFoldDB" id="D0LVF3"/>
<dbReference type="Gene3D" id="3.40.1090.10">
    <property type="entry name" value="Cytosolic phospholipase A2 catalytic domain"/>
    <property type="match status" value="2"/>
</dbReference>
<dbReference type="KEGG" id="hoh:Hoch_5025"/>
<sequence length="563" mass="62183">MKTRKIALVLAGGVSLGSYEAGVLAELLYALDWLNRPETLDGRDPFELDIMTGASAGGMTAALVARIMMYDLPGRRDHLRRVWVDGVDIVGLLDQQDVPLNALLSKRVLAQLAHDYVVKGSDAPPIAPASFAPERLHLSLTLSNMHGISYEIPYFASTDSESQFVTTMFSDMANFTLERADLPGRRVWDTIVQSALACGSFPFAFQPHPLRRSSSDYRGSMQEHDTALFDRDMMFIDGGMFNNEPLGEAIDTASDVDGGTIEPDRIFLLVDPNINASNHVSEILLDDSITKHALRMGQMLLGESTAREWLRANRTNVDIEWRDHLVSQVGRMLREAELADAAAMAAAMKALASEIVARRRALLGADEVPDSYLESRSARTMKGEPFAALYASLGASSGEDGGAQPTHKQELFRYLVFVLNTVSNLKNKQKIHLSLIGADKRQVAGDTLSGFGGFFEHSWRLHDYRVGRRNAHALLPTMLGVPAYAKEPGTHEGAHEDYHLPPEWADYPNITIEKASHARRIAFSEVVLARADTVMSEFGIPKPVRWVARTVFLKRWLAGKLGL</sequence>
<dbReference type="GO" id="GO:0016042">
    <property type="term" value="P:lipid catabolic process"/>
    <property type="evidence" value="ECO:0007669"/>
    <property type="project" value="UniProtKB-UniRule"/>
</dbReference>
<feature type="short sequence motif" description="GXSXG" evidence="2">
    <location>
        <begin position="53"/>
        <end position="57"/>
    </location>
</feature>
<dbReference type="HOGENOM" id="CLU_480330_0_0_7"/>
<evidence type="ECO:0000256" key="1">
    <source>
        <dbReference type="ARBA" id="ARBA00023098"/>
    </source>
</evidence>
<dbReference type="eggNOG" id="COG1752">
    <property type="taxonomic scope" value="Bacteria"/>
</dbReference>
<keyword evidence="1 2" id="KW-0443">Lipid metabolism</keyword>
<dbReference type="Proteomes" id="UP000001880">
    <property type="component" value="Chromosome"/>
</dbReference>
<dbReference type="InterPro" id="IPR002641">
    <property type="entry name" value="PNPLA_dom"/>
</dbReference>
<evidence type="ECO:0000259" key="3">
    <source>
        <dbReference type="PROSITE" id="PS51635"/>
    </source>
</evidence>
<feature type="domain" description="PNPLA" evidence="3">
    <location>
        <begin position="8"/>
        <end position="250"/>
    </location>
</feature>
<dbReference type="PROSITE" id="PS51635">
    <property type="entry name" value="PNPLA"/>
    <property type="match status" value="1"/>
</dbReference>
<dbReference type="InterPro" id="IPR016035">
    <property type="entry name" value="Acyl_Trfase/lysoPLipase"/>
</dbReference>
<reference evidence="4 5" key="1">
    <citation type="journal article" date="2010" name="Stand. Genomic Sci.">
        <title>Complete genome sequence of Haliangium ochraceum type strain (SMP-2).</title>
        <authorList>
            <consortium name="US DOE Joint Genome Institute (JGI-PGF)"/>
            <person name="Ivanova N."/>
            <person name="Daum C."/>
            <person name="Lang E."/>
            <person name="Abt B."/>
            <person name="Kopitz M."/>
            <person name="Saunders E."/>
            <person name="Lapidus A."/>
            <person name="Lucas S."/>
            <person name="Glavina Del Rio T."/>
            <person name="Nolan M."/>
            <person name="Tice H."/>
            <person name="Copeland A."/>
            <person name="Cheng J.F."/>
            <person name="Chen F."/>
            <person name="Bruce D."/>
            <person name="Goodwin L."/>
            <person name="Pitluck S."/>
            <person name="Mavromatis K."/>
            <person name="Pati A."/>
            <person name="Mikhailova N."/>
            <person name="Chen A."/>
            <person name="Palaniappan K."/>
            <person name="Land M."/>
            <person name="Hauser L."/>
            <person name="Chang Y.J."/>
            <person name="Jeffries C.D."/>
            <person name="Detter J.C."/>
            <person name="Brettin T."/>
            <person name="Rohde M."/>
            <person name="Goker M."/>
            <person name="Bristow J."/>
            <person name="Markowitz V."/>
            <person name="Eisen J.A."/>
            <person name="Hugenholtz P."/>
            <person name="Kyrpides N.C."/>
            <person name="Klenk H.P."/>
        </authorList>
    </citation>
    <scope>NUCLEOTIDE SEQUENCE [LARGE SCALE GENOMIC DNA]</scope>
    <source>
        <strain evidence="5">DSM 14365 / CIP 107738 / JCM 11303 / AJ 13395 / SMP-2</strain>
    </source>
</reference>
<dbReference type="EMBL" id="CP001804">
    <property type="protein sequence ID" value="ACY17514.1"/>
    <property type="molecule type" value="Genomic_DNA"/>
</dbReference>
<feature type="active site" description="Nucleophile" evidence="2">
    <location>
        <position position="55"/>
    </location>
</feature>
<name>D0LVF3_HALO1</name>
<dbReference type="SUPFAM" id="SSF52151">
    <property type="entry name" value="FabD/lysophospholipase-like"/>
    <property type="match status" value="1"/>
</dbReference>
<keyword evidence="5" id="KW-1185">Reference proteome</keyword>
<keyword evidence="2" id="KW-0442">Lipid degradation</keyword>
<comment type="caution">
    <text evidence="2">Lacks conserved residue(s) required for the propagation of feature annotation.</text>
</comment>
<accession>D0LVF3</accession>
<keyword evidence="2" id="KW-0378">Hydrolase</keyword>
<dbReference type="RefSeq" id="WP_012830106.1">
    <property type="nucleotide sequence ID" value="NC_013440.1"/>
</dbReference>
<dbReference type="Pfam" id="PF01734">
    <property type="entry name" value="Patatin"/>
    <property type="match status" value="1"/>
</dbReference>
<evidence type="ECO:0000313" key="5">
    <source>
        <dbReference type="Proteomes" id="UP000001880"/>
    </source>
</evidence>
<evidence type="ECO:0000256" key="2">
    <source>
        <dbReference type="PROSITE-ProRule" id="PRU01161"/>
    </source>
</evidence>
<organism evidence="4 5">
    <name type="scientific">Haliangium ochraceum (strain DSM 14365 / JCM 11303 / SMP-2)</name>
    <dbReference type="NCBI Taxonomy" id="502025"/>
    <lineage>
        <taxon>Bacteria</taxon>
        <taxon>Pseudomonadati</taxon>
        <taxon>Myxococcota</taxon>
        <taxon>Polyangia</taxon>
        <taxon>Haliangiales</taxon>
        <taxon>Kofleriaceae</taxon>
        <taxon>Haliangium</taxon>
    </lineage>
</organism>
<dbReference type="STRING" id="502025.Hoch_5025"/>
<evidence type="ECO:0000313" key="4">
    <source>
        <dbReference type="EMBL" id="ACY17514.1"/>
    </source>
</evidence>
<dbReference type="GO" id="GO:0016787">
    <property type="term" value="F:hydrolase activity"/>
    <property type="evidence" value="ECO:0007669"/>
    <property type="project" value="UniProtKB-UniRule"/>
</dbReference>
<feature type="short sequence motif" description="DGA/G" evidence="2">
    <location>
        <begin position="237"/>
        <end position="239"/>
    </location>
</feature>
<feature type="active site" description="Proton acceptor" evidence="2">
    <location>
        <position position="237"/>
    </location>
</feature>
<protein>
    <submittedName>
        <fullName evidence="4">Patatin</fullName>
    </submittedName>
</protein>
<proteinExistence type="predicted"/>